<proteinExistence type="predicted"/>
<dbReference type="InterPro" id="IPR017451">
    <property type="entry name" value="F-box-assoc_interact_dom"/>
</dbReference>
<dbReference type="SUPFAM" id="SSF81383">
    <property type="entry name" value="F-box domain"/>
    <property type="match status" value="1"/>
</dbReference>
<dbReference type="InterPro" id="IPR036047">
    <property type="entry name" value="F-box-like_dom_sf"/>
</dbReference>
<dbReference type="Proteomes" id="UP001151760">
    <property type="component" value="Unassembled WGS sequence"/>
</dbReference>
<dbReference type="PANTHER" id="PTHR31672">
    <property type="entry name" value="BNACNNG10540D PROTEIN"/>
    <property type="match status" value="1"/>
</dbReference>
<evidence type="ECO:0000313" key="3">
    <source>
        <dbReference type="Proteomes" id="UP001151760"/>
    </source>
</evidence>
<dbReference type="Pfam" id="PF08268">
    <property type="entry name" value="FBA_3"/>
    <property type="match status" value="1"/>
</dbReference>
<dbReference type="InterPro" id="IPR013187">
    <property type="entry name" value="F-box-assoc_dom_typ3"/>
</dbReference>
<evidence type="ECO:0000259" key="1">
    <source>
        <dbReference type="PROSITE" id="PS50181"/>
    </source>
</evidence>
<feature type="domain" description="F-box" evidence="1">
    <location>
        <begin position="1"/>
        <end position="45"/>
    </location>
</feature>
<dbReference type="InterPro" id="IPR050796">
    <property type="entry name" value="SCF_F-box_component"/>
</dbReference>
<dbReference type="Pfam" id="PF00646">
    <property type="entry name" value="F-box"/>
    <property type="match status" value="1"/>
</dbReference>
<name>A0ABQ5I420_9ASTR</name>
<gene>
    <name evidence="2" type="ORF">Tco_1089984</name>
</gene>
<reference evidence="2" key="2">
    <citation type="submission" date="2022-01" db="EMBL/GenBank/DDBJ databases">
        <authorList>
            <person name="Yamashiro T."/>
            <person name="Shiraishi A."/>
            <person name="Satake H."/>
            <person name="Nakayama K."/>
        </authorList>
    </citation>
    <scope>NUCLEOTIDE SEQUENCE</scope>
</reference>
<dbReference type="Gene3D" id="1.20.1280.50">
    <property type="match status" value="1"/>
</dbReference>
<accession>A0ABQ5I420</accession>
<dbReference type="EMBL" id="BQNB010020298">
    <property type="protein sequence ID" value="GJT94466.1"/>
    <property type="molecule type" value="Genomic_DNA"/>
</dbReference>
<dbReference type="PROSITE" id="PS50181">
    <property type="entry name" value="FBOX"/>
    <property type="match status" value="1"/>
</dbReference>
<comment type="caution">
    <text evidence="2">The sequence shown here is derived from an EMBL/GenBank/DDBJ whole genome shotgun (WGS) entry which is preliminary data.</text>
</comment>
<protein>
    <submittedName>
        <fullName evidence="2">Pentatricopeptide repeat-containing protein</fullName>
    </submittedName>
</protein>
<dbReference type="PANTHER" id="PTHR31672:SF10">
    <property type="entry name" value="F-BOX DOMAIN-CONTAINING PROTEIN"/>
    <property type="match status" value="1"/>
</dbReference>
<reference evidence="2" key="1">
    <citation type="journal article" date="2022" name="Int. J. Mol. Sci.">
        <title>Draft Genome of Tanacetum Coccineum: Genomic Comparison of Closely Related Tanacetum-Family Plants.</title>
        <authorList>
            <person name="Yamashiro T."/>
            <person name="Shiraishi A."/>
            <person name="Nakayama K."/>
            <person name="Satake H."/>
        </authorList>
    </citation>
    <scope>NUCLEOTIDE SEQUENCE</scope>
</reference>
<organism evidence="2 3">
    <name type="scientific">Tanacetum coccineum</name>
    <dbReference type="NCBI Taxonomy" id="301880"/>
    <lineage>
        <taxon>Eukaryota</taxon>
        <taxon>Viridiplantae</taxon>
        <taxon>Streptophyta</taxon>
        <taxon>Embryophyta</taxon>
        <taxon>Tracheophyta</taxon>
        <taxon>Spermatophyta</taxon>
        <taxon>Magnoliopsida</taxon>
        <taxon>eudicotyledons</taxon>
        <taxon>Gunneridae</taxon>
        <taxon>Pentapetalae</taxon>
        <taxon>asterids</taxon>
        <taxon>campanulids</taxon>
        <taxon>Asterales</taxon>
        <taxon>Asteraceae</taxon>
        <taxon>Asteroideae</taxon>
        <taxon>Anthemideae</taxon>
        <taxon>Anthemidinae</taxon>
        <taxon>Tanacetum</taxon>
    </lineage>
</organism>
<dbReference type="CDD" id="cd22157">
    <property type="entry name" value="F-box_AtFBW1-like"/>
    <property type="match status" value="1"/>
</dbReference>
<dbReference type="InterPro" id="IPR001810">
    <property type="entry name" value="F-box_dom"/>
</dbReference>
<sequence length="407" mass="46141">MSDHIPFEIQSEIMKRLPVKSIIQFRSVSKQWKSFIDSPKFIKNYHINHTNPQHHLLVRYELDNVQTYTSIIDNDTFPQQKFPLTTPESLSLLRNTFTLSSVDGLLCFYGDVDSNTRMAVISNPTVRKSVGIVIPIPKAGYTVVGFGVCPDTSDPKLVKITVHVTPSMWEVEVFTLSTRNWKTAYMGALFKSCDLTWIQVFVDGVIYFRAYDMSLDQGSLFNTVISFDLKSEKFGEVCLPERLLHARYLHVAKVNESLGLLEYYKEGDVTVCGVWTRKDGANKTFTKIYTVKVEGRSLYRVLWIRNNGEVVMELDDNNYEESGIEIYEPLSGHTNSVGIRGNRHTFYARSTIFGPIVLSHDGILVSQLFTFLLEVLYINALSMGGGASFPFDQSMLCIDAKIVTEAL</sequence>
<keyword evidence="3" id="KW-1185">Reference proteome</keyword>
<dbReference type="NCBIfam" id="TIGR01640">
    <property type="entry name" value="F_box_assoc_1"/>
    <property type="match status" value="1"/>
</dbReference>
<dbReference type="SMART" id="SM00256">
    <property type="entry name" value="FBOX"/>
    <property type="match status" value="1"/>
</dbReference>
<evidence type="ECO:0000313" key="2">
    <source>
        <dbReference type="EMBL" id="GJT94466.1"/>
    </source>
</evidence>